<keyword evidence="1" id="KW-0548">Nucleotidyltransferase</keyword>
<dbReference type="Gene3D" id="2.40.70.10">
    <property type="entry name" value="Acid Proteases"/>
    <property type="match status" value="1"/>
</dbReference>
<sequence length="240" mass="27340">ISTRMTLELANRAICTPAGIARDVFVPFGKFTFLANFVIVDYESDHRVPIILGRPFLQTACALIDVHGEEMILRDGDERLTLNMRHNISSYSNQPQKESINLINVFNDSSEDFLENLFSKNQQSGNLTFSSHPILTSPKVKDDAFNPEGGNEFANELALITFPPEYDDDLPFDIDKLANLNDNLVDTMPEMFIDEHDPDYSSPPLYDEYDDDFFIVESDTEYVYDDPFDSKGEKIKESKL</sequence>
<feature type="non-terminal residue" evidence="1">
    <location>
        <position position="240"/>
    </location>
</feature>
<name>A0A699QPP5_TANCI</name>
<proteinExistence type="predicted"/>
<protein>
    <submittedName>
        <fullName evidence="1">Reverse transcriptase domain-containing protein</fullName>
    </submittedName>
</protein>
<reference evidence="1" key="1">
    <citation type="journal article" date="2019" name="Sci. Rep.">
        <title>Draft genome of Tanacetum cinerariifolium, the natural source of mosquito coil.</title>
        <authorList>
            <person name="Yamashiro T."/>
            <person name="Shiraishi A."/>
            <person name="Satake H."/>
            <person name="Nakayama K."/>
        </authorList>
    </citation>
    <scope>NUCLEOTIDE SEQUENCE</scope>
</reference>
<dbReference type="AlphaFoldDB" id="A0A699QPP5"/>
<dbReference type="GO" id="GO:0003964">
    <property type="term" value="F:RNA-directed DNA polymerase activity"/>
    <property type="evidence" value="ECO:0007669"/>
    <property type="project" value="UniProtKB-KW"/>
</dbReference>
<keyword evidence="1" id="KW-0808">Transferase</keyword>
<accession>A0A699QPP5</accession>
<evidence type="ECO:0000313" key="1">
    <source>
        <dbReference type="EMBL" id="GFC67530.1"/>
    </source>
</evidence>
<keyword evidence="1" id="KW-0695">RNA-directed DNA polymerase</keyword>
<gene>
    <name evidence="1" type="ORF">Tci_839500</name>
</gene>
<comment type="caution">
    <text evidence="1">The sequence shown here is derived from an EMBL/GenBank/DDBJ whole genome shotgun (WGS) entry which is preliminary data.</text>
</comment>
<dbReference type="EMBL" id="BKCJ011015891">
    <property type="protein sequence ID" value="GFC67530.1"/>
    <property type="molecule type" value="Genomic_DNA"/>
</dbReference>
<organism evidence="1">
    <name type="scientific">Tanacetum cinerariifolium</name>
    <name type="common">Dalmatian daisy</name>
    <name type="synonym">Chrysanthemum cinerariifolium</name>
    <dbReference type="NCBI Taxonomy" id="118510"/>
    <lineage>
        <taxon>Eukaryota</taxon>
        <taxon>Viridiplantae</taxon>
        <taxon>Streptophyta</taxon>
        <taxon>Embryophyta</taxon>
        <taxon>Tracheophyta</taxon>
        <taxon>Spermatophyta</taxon>
        <taxon>Magnoliopsida</taxon>
        <taxon>eudicotyledons</taxon>
        <taxon>Gunneridae</taxon>
        <taxon>Pentapetalae</taxon>
        <taxon>asterids</taxon>
        <taxon>campanulids</taxon>
        <taxon>Asterales</taxon>
        <taxon>Asteraceae</taxon>
        <taxon>Asteroideae</taxon>
        <taxon>Anthemideae</taxon>
        <taxon>Anthemidinae</taxon>
        <taxon>Tanacetum</taxon>
    </lineage>
</organism>
<dbReference type="PANTHER" id="PTHR33067:SF9">
    <property type="entry name" value="RNA-DIRECTED DNA POLYMERASE"/>
    <property type="match status" value="1"/>
</dbReference>
<dbReference type="PANTHER" id="PTHR33067">
    <property type="entry name" value="RNA-DIRECTED DNA POLYMERASE-RELATED"/>
    <property type="match status" value="1"/>
</dbReference>
<feature type="non-terminal residue" evidence="1">
    <location>
        <position position="1"/>
    </location>
</feature>
<dbReference type="InterPro" id="IPR021109">
    <property type="entry name" value="Peptidase_aspartic_dom_sf"/>
</dbReference>